<dbReference type="PROSITE" id="PS50887">
    <property type="entry name" value="GGDEF"/>
    <property type="match status" value="1"/>
</dbReference>
<dbReference type="CDD" id="cd01948">
    <property type="entry name" value="EAL"/>
    <property type="match status" value="1"/>
</dbReference>
<comment type="caution">
    <text evidence="4">The sequence shown here is derived from an EMBL/GenBank/DDBJ whole genome shotgun (WGS) entry which is preliminary data.</text>
</comment>
<name>A0A1S1N5E1_9GAMM</name>
<dbReference type="Pfam" id="PF00990">
    <property type="entry name" value="GGDEF"/>
    <property type="match status" value="1"/>
</dbReference>
<dbReference type="Proteomes" id="UP000180253">
    <property type="component" value="Unassembled WGS sequence"/>
</dbReference>
<dbReference type="SUPFAM" id="SSF141868">
    <property type="entry name" value="EAL domain-like"/>
    <property type="match status" value="1"/>
</dbReference>
<dbReference type="OrthoDB" id="5894408at2"/>
<dbReference type="InterPro" id="IPR043128">
    <property type="entry name" value="Rev_trsase/Diguanyl_cyclase"/>
</dbReference>
<dbReference type="GO" id="GO:0071111">
    <property type="term" value="F:cyclic-guanylate-specific phosphodiesterase activity"/>
    <property type="evidence" value="ECO:0007669"/>
    <property type="project" value="InterPro"/>
</dbReference>
<keyword evidence="1" id="KW-0472">Membrane</keyword>
<dbReference type="NCBIfam" id="TIGR00254">
    <property type="entry name" value="GGDEF"/>
    <property type="match status" value="1"/>
</dbReference>
<dbReference type="RefSeq" id="WP_070993142.1">
    <property type="nucleotide sequence ID" value="NZ_CBCSHD010000004.1"/>
</dbReference>
<evidence type="ECO:0000313" key="5">
    <source>
        <dbReference type="Proteomes" id="UP000180253"/>
    </source>
</evidence>
<sequence length="647" mass="73043">MASFKKLVLLQFFSWLMFSLLGVLFFASSFDSAISKAQQSAQSMVTQYIHDKTMAEVTPQHIQTALADGKVFSTFIVRNFNGETVLNISEPSSLPLLASMIESSINAVRPQFAVNKTKDIKIEFVINAQSQGQLLQQAMLLTFAVTALLAFIPIFYMRTIYRRLIRNVSTTVADAVDVYITRNQNSANIDSEFDTEEMQSLGADLTPSFKRLAHFLKSKEHDIKSAAQSIKQEAYKDVITGLGNRNMFVEHYEHHIESATKKTFGSLAMIRCSELQIINQTRGYQKGDEYIKSVSDIIKHVSGTYTGSQTFRLNSSDFAVLLPNVPSKEAEHFGETLQARFTQFQQNQELSSVANTGIVPYETGKPLGELLSVVDNAMSMAQSKQANAWHIQRESDLVNNVGAGFGNQNWRKVISEVISSKRVALMMQNIMPVGKNTKAYAEIQARFKTEENQMLPTASFLAMAEKLEMAIDIDRLIIDTSLELIKTRNFTEKYFGINVTASSAHSDQFVIWLERRLLKDANIASKLIFEVSEFGLQQNIKASKRFIDMVHRVGARITVERFGVGLTSFKFFRDLKPDFIKMDASYTRGLEEDKNNQYFMRLMVDLAHRIGVNVFAEGVETQEEKHIVETLCLDGAQGYYIEKPKEI</sequence>
<dbReference type="PANTHER" id="PTHR33121">
    <property type="entry name" value="CYCLIC DI-GMP PHOSPHODIESTERASE PDEF"/>
    <property type="match status" value="1"/>
</dbReference>
<dbReference type="SMART" id="SM00267">
    <property type="entry name" value="GGDEF"/>
    <property type="match status" value="1"/>
</dbReference>
<dbReference type="Gene3D" id="3.30.70.270">
    <property type="match status" value="1"/>
</dbReference>
<evidence type="ECO:0000259" key="3">
    <source>
        <dbReference type="PROSITE" id="PS50887"/>
    </source>
</evidence>
<dbReference type="PROSITE" id="PS50883">
    <property type="entry name" value="EAL"/>
    <property type="match status" value="1"/>
</dbReference>
<dbReference type="SUPFAM" id="SSF55073">
    <property type="entry name" value="Nucleotide cyclase"/>
    <property type="match status" value="1"/>
</dbReference>
<proteinExistence type="predicted"/>
<evidence type="ECO:0000313" key="4">
    <source>
        <dbReference type="EMBL" id="OHU93849.1"/>
    </source>
</evidence>
<evidence type="ECO:0000256" key="1">
    <source>
        <dbReference type="SAM" id="Phobius"/>
    </source>
</evidence>
<dbReference type="STRING" id="327939.BIW53_16495"/>
<dbReference type="AlphaFoldDB" id="A0A1S1N5E1"/>
<feature type="transmembrane region" description="Helical" evidence="1">
    <location>
        <begin position="134"/>
        <end position="156"/>
    </location>
</feature>
<gene>
    <name evidence="4" type="ORF">BIW53_16495</name>
</gene>
<evidence type="ECO:0000259" key="2">
    <source>
        <dbReference type="PROSITE" id="PS50883"/>
    </source>
</evidence>
<dbReference type="CDD" id="cd01949">
    <property type="entry name" value="GGDEF"/>
    <property type="match status" value="1"/>
</dbReference>
<keyword evidence="5" id="KW-1185">Reference proteome</keyword>
<keyword evidence="1" id="KW-0812">Transmembrane</keyword>
<dbReference type="PANTHER" id="PTHR33121:SF79">
    <property type="entry name" value="CYCLIC DI-GMP PHOSPHODIESTERASE PDED-RELATED"/>
    <property type="match status" value="1"/>
</dbReference>
<dbReference type="InterPro" id="IPR035919">
    <property type="entry name" value="EAL_sf"/>
</dbReference>
<dbReference type="Gene3D" id="3.20.20.450">
    <property type="entry name" value="EAL domain"/>
    <property type="match status" value="1"/>
</dbReference>
<protein>
    <submittedName>
        <fullName evidence="4">Diguanylate phosphodiesterase</fullName>
    </submittedName>
</protein>
<keyword evidence="1" id="KW-1133">Transmembrane helix</keyword>
<dbReference type="EMBL" id="MNAN01000035">
    <property type="protein sequence ID" value="OHU93849.1"/>
    <property type="molecule type" value="Genomic_DNA"/>
</dbReference>
<dbReference type="InterPro" id="IPR029787">
    <property type="entry name" value="Nucleotide_cyclase"/>
</dbReference>
<dbReference type="SMART" id="SM00052">
    <property type="entry name" value="EAL"/>
    <property type="match status" value="1"/>
</dbReference>
<dbReference type="InterPro" id="IPR050706">
    <property type="entry name" value="Cyclic-di-GMP_PDE-like"/>
</dbReference>
<feature type="domain" description="EAL" evidence="2">
    <location>
        <begin position="407"/>
        <end position="647"/>
    </location>
</feature>
<reference evidence="4 5" key="1">
    <citation type="submission" date="2016-10" db="EMBL/GenBank/DDBJ databases">
        <title>Pseudoalteromonas amylolytica sp. nov., isolated from the surface seawater.</title>
        <authorList>
            <person name="Wu Y.-H."/>
            <person name="Cheng H."/>
            <person name="Jin X.-B."/>
            <person name="Wang C.-S."/>
            <person name="Xu X.-W."/>
        </authorList>
    </citation>
    <scope>NUCLEOTIDE SEQUENCE [LARGE SCALE GENOMIC DNA]</scope>
    <source>
        <strain evidence="4 5">JCM 12483</strain>
    </source>
</reference>
<accession>A0A1S1N5E1</accession>
<dbReference type="InterPro" id="IPR001633">
    <property type="entry name" value="EAL_dom"/>
</dbReference>
<organism evidence="4 5">
    <name type="scientific">Pseudoalteromonas byunsanensis</name>
    <dbReference type="NCBI Taxonomy" id="327939"/>
    <lineage>
        <taxon>Bacteria</taxon>
        <taxon>Pseudomonadati</taxon>
        <taxon>Pseudomonadota</taxon>
        <taxon>Gammaproteobacteria</taxon>
        <taxon>Alteromonadales</taxon>
        <taxon>Pseudoalteromonadaceae</taxon>
        <taxon>Pseudoalteromonas</taxon>
    </lineage>
</organism>
<dbReference type="InterPro" id="IPR000160">
    <property type="entry name" value="GGDEF_dom"/>
</dbReference>
<dbReference type="Pfam" id="PF00563">
    <property type="entry name" value="EAL"/>
    <property type="match status" value="1"/>
</dbReference>
<feature type="domain" description="GGDEF" evidence="3">
    <location>
        <begin position="263"/>
        <end position="394"/>
    </location>
</feature>